<name>A0A9W2XAP9_BETSP</name>
<dbReference type="RefSeq" id="XP_055358655.1">
    <property type="nucleotide sequence ID" value="XM_055502680.1"/>
</dbReference>
<dbReference type="AlphaFoldDB" id="A0A9W2XAP9"/>
<evidence type="ECO:0000256" key="1">
    <source>
        <dbReference type="SAM" id="MobiDB-lite"/>
    </source>
</evidence>
<dbReference type="KEGG" id="bspl:129603061"/>
<feature type="region of interest" description="Disordered" evidence="1">
    <location>
        <begin position="148"/>
        <end position="167"/>
    </location>
</feature>
<proteinExistence type="predicted"/>
<feature type="compositionally biased region" description="Pro residues" evidence="1">
    <location>
        <begin position="55"/>
        <end position="67"/>
    </location>
</feature>
<keyword evidence="2" id="KW-1185">Reference proteome</keyword>
<dbReference type="Proteomes" id="UP000515150">
    <property type="component" value="Chromosome 2"/>
</dbReference>
<evidence type="ECO:0000313" key="3">
    <source>
        <dbReference type="RefSeq" id="XP_055358655.1"/>
    </source>
</evidence>
<dbReference type="GeneID" id="129603061"/>
<gene>
    <name evidence="3" type="primary">LOC129603061</name>
</gene>
<reference evidence="3" key="1">
    <citation type="submission" date="2025-08" db="UniProtKB">
        <authorList>
            <consortium name="RefSeq"/>
        </authorList>
    </citation>
    <scope>IDENTIFICATION</scope>
</reference>
<organism evidence="2 3">
    <name type="scientific">Betta splendens</name>
    <name type="common">Siamese fighting fish</name>
    <dbReference type="NCBI Taxonomy" id="158456"/>
    <lineage>
        <taxon>Eukaryota</taxon>
        <taxon>Metazoa</taxon>
        <taxon>Chordata</taxon>
        <taxon>Craniata</taxon>
        <taxon>Vertebrata</taxon>
        <taxon>Euteleostomi</taxon>
        <taxon>Actinopterygii</taxon>
        <taxon>Neopterygii</taxon>
        <taxon>Teleostei</taxon>
        <taxon>Neoteleostei</taxon>
        <taxon>Acanthomorphata</taxon>
        <taxon>Anabantaria</taxon>
        <taxon>Anabantiformes</taxon>
        <taxon>Anabantoidei</taxon>
        <taxon>Osphronemidae</taxon>
        <taxon>Betta</taxon>
    </lineage>
</organism>
<feature type="region of interest" description="Disordered" evidence="1">
    <location>
        <begin position="1"/>
        <end position="74"/>
    </location>
</feature>
<feature type="compositionally biased region" description="Basic and acidic residues" evidence="1">
    <location>
        <begin position="34"/>
        <end position="45"/>
    </location>
</feature>
<feature type="compositionally biased region" description="Low complexity" evidence="1">
    <location>
        <begin position="90"/>
        <end position="104"/>
    </location>
</feature>
<feature type="compositionally biased region" description="Acidic residues" evidence="1">
    <location>
        <begin position="153"/>
        <end position="164"/>
    </location>
</feature>
<protein>
    <submittedName>
        <fullName evidence="3">Uncharacterized protein LOC129603061 isoform X1</fullName>
    </submittedName>
</protein>
<accession>A0A9W2XAP9</accession>
<feature type="region of interest" description="Disordered" evidence="1">
    <location>
        <begin position="90"/>
        <end position="109"/>
    </location>
</feature>
<evidence type="ECO:0000313" key="2">
    <source>
        <dbReference type="Proteomes" id="UP000515150"/>
    </source>
</evidence>
<sequence>MICVSSPHEGRKCESSSMNQFEDRDEGAPPSKIRRMEIKREDQRSQQRQGSAGPGPGPGPGPEPEPGPSCVSFKSDWSKDLIINFKDQPVSDSQVDQQSSEVPSAQSVQQHQTQLDSIFMLLEENIVTFVKKELKKMQKVLSPDYPECLESQSEVEEDLDGEDEEQRRSSRDAFLKITVNFLRRMKQEELVDCLQNLMVPVPEPQLITYYQQMLQSNLQDQFL</sequence>